<keyword evidence="1" id="KW-0175">Coiled coil</keyword>
<dbReference type="Proteomes" id="UP000789405">
    <property type="component" value="Unassembled WGS sequence"/>
</dbReference>
<evidence type="ECO:0000313" key="3">
    <source>
        <dbReference type="Proteomes" id="UP000789405"/>
    </source>
</evidence>
<name>A0A9N9JLH9_9GLOM</name>
<accession>A0A9N9JLH9</accession>
<proteinExistence type="predicted"/>
<dbReference type="AlphaFoldDB" id="A0A9N9JLH9"/>
<sequence length="310" mass="36523">MAQEIFNGLKNHQKTGTRHIIFDGLKNHQKNNNPRYEVDIRWNIKQNNSQQQNDSQSSPFSFSDGVLSIYFTSEELKGELDLKPFPNLRKITFQNNVQFDNLESIDLSKNENLCKIVMEQTDYQWNPFFHNYNFILLIKEMQIEDRKLEQLETEIAELRQSLNYKDQIITELNKKAQQTPTLSQFRELNNIALGRTDINFNKLMQEIKRLKLKDFNPYFQEQKNTFEQLTATAKNKAGDSLKSILDLFLQTSRQIIESEDKSNNYDSFVQGQLQGQLNTCRTLLQTKFTPEELRSLLDKQKGLRKLEKHS</sequence>
<comment type="caution">
    <text evidence="2">The sequence shown here is derived from an EMBL/GenBank/DDBJ whole genome shotgun (WGS) entry which is preliminary data.</text>
</comment>
<evidence type="ECO:0000256" key="1">
    <source>
        <dbReference type="SAM" id="Coils"/>
    </source>
</evidence>
<organism evidence="2 3">
    <name type="scientific">Dentiscutata erythropus</name>
    <dbReference type="NCBI Taxonomy" id="1348616"/>
    <lineage>
        <taxon>Eukaryota</taxon>
        <taxon>Fungi</taxon>
        <taxon>Fungi incertae sedis</taxon>
        <taxon>Mucoromycota</taxon>
        <taxon>Glomeromycotina</taxon>
        <taxon>Glomeromycetes</taxon>
        <taxon>Diversisporales</taxon>
        <taxon>Gigasporaceae</taxon>
        <taxon>Dentiscutata</taxon>
    </lineage>
</organism>
<protein>
    <submittedName>
        <fullName evidence="2">10766_t:CDS:1</fullName>
    </submittedName>
</protein>
<keyword evidence="3" id="KW-1185">Reference proteome</keyword>
<reference evidence="2" key="1">
    <citation type="submission" date="2021-06" db="EMBL/GenBank/DDBJ databases">
        <authorList>
            <person name="Kallberg Y."/>
            <person name="Tangrot J."/>
            <person name="Rosling A."/>
        </authorList>
    </citation>
    <scope>NUCLEOTIDE SEQUENCE</scope>
    <source>
        <strain evidence="2">MA453B</strain>
    </source>
</reference>
<feature type="non-terminal residue" evidence="2">
    <location>
        <position position="310"/>
    </location>
</feature>
<feature type="coiled-coil region" evidence="1">
    <location>
        <begin position="141"/>
        <end position="168"/>
    </location>
</feature>
<dbReference type="EMBL" id="CAJVPY010023420">
    <property type="protein sequence ID" value="CAG8785006.1"/>
    <property type="molecule type" value="Genomic_DNA"/>
</dbReference>
<evidence type="ECO:0000313" key="2">
    <source>
        <dbReference type="EMBL" id="CAG8785006.1"/>
    </source>
</evidence>
<gene>
    <name evidence="2" type="ORF">DERYTH_LOCUS20211</name>
</gene>
<dbReference type="OrthoDB" id="2374186at2759"/>